<dbReference type="EMBL" id="JAGIZQ010000005">
    <property type="protein sequence ID" value="KAH6627404.1"/>
    <property type="molecule type" value="Genomic_DNA"/>
</dbReference>
<protein>
    <submittedName>
        <fullName evidence="1">Uncharacterized protein</fullName>
    </submittedName>
</protein>
<organism evidence="1 2">
    <name type="scientific">Chaetomium tenue</name>
    <dbReference type="NCBI Taxonomy" id="1854479"/>
    <lineage>
        <taxon>Eukaryota</taxon>
        <taxon>Fungi</taxon>
        <taxon>Dikarya</taxon>
        <taxon>Ascomycota</taxon>
        <taxon>Pezizomycotina</taxon>
        <taxon>Sordariomycetes</taxon>
        <taxon>Sordariomycetidae</taxon>
        <taxon>Sordariales</taxon>
        <taxon>Chaetomiaceae</taxon>
        <taxon>Chaetomium</taxon>
    </lineage>
</organism>
<comment type="caution">
    <text evidence="1">The sequence shown here is derived from an EMBL/GenBank/DDBJ whole genome shotgun (WGS) entry which is preliminary data.</text>
</comment>
<gene>
    <name evidence="1" type="ORF">F5144DRAFT_575722</name>
</gene>
<evidence type="ECO:0000313" key="2">
    <source>
        <dbReference type="Proteomes" id="UP000724584"/>
    </source>
</evidence>
<sequence>MDSCFYFRPCMFCLSALLLSVFLSKPSFFSRNTQYPPPLSSATPQTTAQQGNTPRSPCKSQDCQTRIKSDCLPPSAVMPLIQVNILPPIRSPDAVKLQPTKTRHDEPVDTYPRKTWFRKYPPSHISFPPKPHYPPPCIIPLKQVNTQSNPPSKYPPPTSPMQPPRQLQL</sequence>
<reference evidence="1 2" key="1">
    <citation type="journal article" date="2021" name="Nat. Commun.">
        <title>Genetic determinants of endophytism in the Arabidopsis root mycobiome.</title>
        <authorList>
            <person name="Mesny F."/>
            <person name="Miyauchi S."/>
            <person name="Thiergart T."/>
            <person name="Pickel B."/>
            <person name="Atanasova L."/>
            <person name="Karlsson M."/>
            <person name="Huettel B."/>
            <person name="Barry K.W."/>
            <person name="Haridas S."/>
            <person name="Chen C."/>
            <person name="Bauer D."/>
            <person name="Andreopoulos W."/>
            <person name="Pangilinan J."/>
            <person name="LaButti K."/>
            <person name="Riley R."/>
            <person name="Lipzen A."/>
            <person name="Clum A."/>
            <person name="Drula E."/>
            <person name="Henrissat B."/>
            <person name="Kohler A."/>
            <person name="Grigoriev I.V."/>
            <person name="Martin F.M."/>
            <person name="Hacquard S."/>
        </authorList>
    </citation>
    <scope>NUCLEOTIDE SEQUENCE [LARGE SCALE GENOMIC DNA]</scope>
    <source>
        <strain evidence="1 2">MPI-SDFR-AT-0079</strain>
    </source>
</reference>
<keyword evidence="2" id="KW-1185">Reference proteome</keyword>
<name>A0ACB7P2H3_9PEZI</name>
<dbReference type="Proteomes" id="UP000724584">
    <property type="component" value="Unassembled WGS sequence"/>
</dbReference>
<accession>A0ACB7P2H3</accession>
<proteinExistence type="predicted"/>
<evidence type="ECO:0000313" key="1">
    <source>
        <dbReference type="EMBL" id="KAH6627404.1"/>
    </source>
</evidence>
<feature type="non-terminal residue" evidence="1">
    <location>
        <position position="1"/>
    </location>
</feature>